<reference evidence="8 9" key="1">
    <citation type="journal article" date="2016" name="Sci. Rep.">
        <title>Metabolic traits of an uncultured archaeal lineage -MSBL1- from brine pools of the Red Sea.</title>
        <authorList>
            <person name="Mwirichia R."/>
            <person name="Alam I."/>
            <person name="Rashid M."/>
            <person name="Vinu M."/>
            <person name="Ba-Alawi W."/>
            <person name="Anthony Kamau A."/>
            <person name="Kamanda Ngugi D."/>
            <person name="Goker M."/>
            <person name="Klenk H.P."/>
            <person name="Bajic V."/>
            <person name="Stingl U."/>
        </authorList>
    </citation>
    <scope>NUCLEOTIDE SEQUENCE [LARGE SCALE GENOMIC DNA]</scope>
    <source>
        <strain evidence="8">SCGC-AAA259E19</strain>
    </source>
</reference>
<dbReference type="Gene3D" id="3.20.20.70">
    <property type="entry name" value="Aldolase class I"/>
    <property type="match status" value="1"/>
</dbReference>
<dbReference type="PROSITE" id="PS51918">
    <property type="entry name" value="RADICAL_SAM"/>
    <property type="match status" value="1"/>
</dbReference>
<keyword evidence="1" id="KW-0004">4Fe-4S</keyword>
<dbReference type="InterPro" id="IPR013785">
    <property type="entry name" value="Aldolase_TIM"/>
</dbReference>
<evidence type="ECO:0000313" key="8">
    <source>
        <dbReference type="EMBL" id="KXA92894.1"/>
    </source>
</evidence>
<dbReference type="GO" id="GO:0051539">
    <property type="term" value="F:4 iron, 4 sulfur cluster binding"/>
    <property type="evidence" value="ECO:0007669"/>
    <property type="project" value="UniProtKB-KW"/>
</dbReference>
<feature type="binding site" evidence="6">
    <location>
        <position position="61"/>
    </location>
    <ligand>
        <name>[4Fe-4S] cluster</name>
        <dbReference type="ChEBI" id="CHEBI:49883"/>
        <note>4Fe-4S-S-AdoMet</note>
    </ligand>
</feature>
<evidence type="ECO:0000256" key="2">
    <source>
        <dbReference type="ARBA" id="ARBA00022691"/>
    </source>
</evidence>
<dbReference type="GO" id="GO:0046872">
    <property type="term" value="F:metal ion binding"/>
    <property type="evidence" value="ECO:0007669"/>
    <property type="project" value="UniProtKB-KW"/>
</dbReference>
<keyword evidence="5 6" id="KW-0411">Iron-sulfur</keyword>
<accession>A0A133UFG6</accession>
<sequence>MEDYLSELENCELCEWRCGANRLEGELGVCRMGEPQIASAMLHPAPPRSYTIFLSGCNFKCLNCQNWRIAHYPDSGASPRGFLDPAEMAKEAYQRIKSPKGQALGADRIFFSGGSPAPSLPYLEKLVEEARKLGDGNVKVNYDTNGFLTEESLRRVLDFTTSVTFDIKAYHDDVHRALTGAPVEPVLRNAKCIAENAPERLWEFRVLLIPKITEGEVKPIAEFLSAIDSEIPLNFLAFRPNFVFEDYQGVTREALDRAVEVAREAGLKNVNWSGRADLPGEIPEATASEYDESGAKRAGGIAKRAGCVTHPRDCGSCQAIHQCPIKGYKPGRRT</sequence>
<dbReference type="PIRSF" id="PIRSF004869">
    <property type="entry name" value="PflX_prd"/>
    <property type="match status" value="1"/>
</dbReference>
<proteinExistence type="predicted"/>
<dbReference type="Pfam" id="PF04055">
    <property type="entry name" value="Radical_SAM"/>
    <property type="match status" value="1"/>
</dbReference>
<keyword evidence="3 6" id="KW-0479">Metal-binding</keyword>
<dbReference type="PANTHER" id="PTHR30352:SF22">
    <property type="entry name" value="PYRUVATE FORMATE-LYASE ACTIVATING ENZYME HOMOLOG"/>
    <property type="match status" value="1"/>
</dbReference>
<dbReference type="CDD" id="cd01335">
    <property type="entry name" value="Radical_SAM"/>
    <property type="match status" value="1"/>
</dbReference>
<dbReference type="InterPro" id="IPR034457">
    <property type="entry name" value="Organic_radical-activating"/>
</dbReference>
<gene>
    <name evidence="8" type="ORF">AKJ65_06895</name>
</gene>
<protein>
    <recommendedName>
        <fullName evidence="7">Radical SAM core domain-containing protein</fullName>
    </recommendedName>
</protein>
<evidence type="ECO:0000256" key="1">
    <source>
        <dbReference type="ARBA" id="ARBA00022485"/>
    </source>
</evidence>
<dbReference type="SUPFAM" id="SSF102114">
    <property type="entry name" value="Radical SAM enzymes"/>
    <property type="match status" value="1"/>
</dbReference>
<keyword evidence="4 6" id="KW-0408">Iron</keyword>
<dbReference type="SFLD" id="SFLDS00029">
    <property type="entry name" value="Radical_SAM"/>
    <property type="match status" value="1"/>
</dbReference>
<dbReference type="AlphaFoldDB" id="A0A133UFG6"/>
<dbReference type="Proteomes" id="UP000070284">
    <property type="component" value="Unassembled WGS sequence"/>
</dbReference>
<dbReference type="InterPro" id="IPR058240">
    <property type="entry name" value="rSAM_sf"/>
</dbReference>
<evidence type="ECO:0000256" key="5">
    <source>
        <dbReference type="ARBA" id="ARBA00023014"/>
    </source>
</evidence>
<keyword evidence="2 6" id="KW-0949">S-adenosyl-L-methionine</keyword>
<dbReference type="InterPro" id="IPR007197">
    <property type="entry name" value="rSAM"/>
</dbReference>
<evidence type="ECO:0000256" key="6">
    <source>
        <dbReference type="PIRSR" id="PIRSR004869-50"/>
    </source>
</evidence>
<evidence type="ECO:0000313" key="9">
    <source>
        <dbReference type="Proteomes" id="UP000070284"/>
    </source>
</evidence>
<name>A0A133UFG6_9EURY</name>
<evidence type="ECO:0000256" key="4">
    <source>
        <dbReference type="ARBA" id="ARBA00023004"/>
    </source>
</evidence>
<comment type="cofactor">
    <cofactor evidence="6">
        <name>[4Fe-4S] cluster</name>
        <dbReference type="ChEBI" id="CHEBI:49883"/>
    </cofactor>
    <text evidence="6">Binds 1 [4Fe-4S] cluster. The cluster is coordinated with 3 cysteines and an exchangeable S-adenosyl-L-methionine.</text>
</comment>
<dbReference type="PANTHER" id="PTHR30352">
    <property type="entry name" value="PYRUVATE FORMATE-LYASE-ACTIVATING ENZYME"/>
    <property type="match status" value="1"/>
</dbReference>
<comment type="caution">
    <text evidence="8">The sequence shown here is derived from an EMBL/GenBank/DDBJ whole genome shotgun (WGS) entry which is preliminary data.</text>
</comment>
<feature type="binding site" evidence="6">
    <location>
        <position position="64"/>
    </location>
    <ligand>
        <name>[4Fe-4S] cluster</name>
        <dbReference type="ChEBI" id="CHEBI:49883"/>
        <note>4Fe-4S-S-AdoMet</note>
    </ligand>
</feature>
<dbReference type="InterPro" id="IPR016431">
    <property type="entry name" value="Pyrv-formate_lyase-activ_prd"/>
</dbReference>
<keyword evidence="9" id="KW-1185">Reference proteome</keyword>
<dbReference type="GO" id="GO:0003824">
    <property type="term" value="F:catalytic activity"/>
    <property type="evidence" value="ECO:0007669"/>
    <property type="project" value="InterPro"/>
</dbReference>
<dbReference type="EMBL" id="LHXO01000130">
    <property type="protein sequence ID" value="KXA92894.1"/>
    <property type="molecule type" value="Genomic_DNA"/>
</dbReference>
<feature type="binding site" evidence="6">
    <location>
        <position position="57"/>
    </location>
    <ligand>
        <name>[4Fe-4S] cluster</name>
        <dbReference type="ChEBI" id="CHEBI:49883"/>
        <note>4Fe-4S-S-AdoMet</note>
    </ligand>
</feature>
<evidence type="ECO:0000256" key="3">
    <source>
        <dbReference type="ARBA" id="ARBA00022723"/>
    </source>
</evidence>
<organism evidence="8 9">
    <name type="scientific">candidate division MSBL1 archaeon SCGC-AAA259E19</name>
    <dbReference type="NCBI Taxonomy" id="1698264"/>
    <lineage>
        <taxon>Archaea</taxon>
        <taxon>Methanobacteriati</taxon>
        <taxon>Methanobacteriota</taxon>
        <taxon>candidate division MSBL1</taxon>
    </lineage>
</organism>
<feature type="domain" description="Radical SAM core" evidence="7">
    <location>
        <begin position="43"/>
        <end position="268"/>
    </location>
</feature>
<evidence type="ECO:0000259" key="7">
    <source>
        <dbReference type="PROSITE" id="PS51918"/>
    </source>
</evidence>